<evidence type="ECO:0000259" key="3">
    <source>
        <dbReference type="Pfam" id="PF24828"/>
    </source>
</evidence>
<dbReference type="Pfam" id="PF24735">
    <property type="entry name" value="DUF7686"/>
    <property type="match status" value="1"/>
</dbReference>
<dbReference type="InterPro" id="IPR056130">
    <property type="entry name" value="DUF7713"/>
</dbReference>
<evidence type="ECO:0000313" key="4">
    <source>
        <dbReference type="EMBL" id="SAL05806.1"/>
    </source>
</evidence>
<keyword evidence="5" id="KW-1185">Reference proteome</keyword>
<dbReference type="Pfam" id="PF24828">
    <property type="entry name" value="DUF7713"/>
    <property type="match status" value="1"/>
</dbReference>
<evidence type="ECO:0000259" key="2">
    <source>
        <dbReference type="Pfam" id="PF24735"/>
    </source>
</evidence>
<name>A0A158EHB6_9BURK</name>
<proteinExistence type="predicted"/>
<gene>
    <name evidence="4" type="ORF">AWB78_07711</name>
</gene>
<evidence type="ECO:0000259" key="1">
    <source>
        <dbReference type="Pfam" id="PF24734"/>
    </source>
</evidence>
<feature type="domain" description="DUF7713" evidence="3">
    <location>
        <begin position="133"/>
        <end position="189"/>
    </location>
</feature>
<sequence>MAHERCEQCGNQTPPWDTIHCGSGDGGYELLCTLCFNARIAESTGFTDFENVRLDPIWMIDCHGEPHQFHFQLRLLGDRIALDAFELRGELRAGYRFQLIGEADDDVFVLLGRLVEKIRRALSVRHIDFHERRIIDSTVRGRIEWDESQEGRVPLVVVDGKEVSWDDLGQMLMSMEGWQFRLDIADPSEEI</sequence>
<feature type="domain" description="DUF7686" evidence="2">
    <location>
        <begin position="50"/>
        <end position="123"/>
    </location>
</feature>
<dbReference type="EMBL" id="FCOX02000091">
    <property type="protein sequence ID" value="SAL05806.1"/>
    <property type="molecule type" value="Genomic_DNA"/>
</dbReference>
<accession>A0A158EHB6</accession>
<feature type="domain" description="DUF7685" evidence="1">
    <location>
        <begin position="5"/>
        <end position="46"/>
    </location>
</feature>
<organism evidence="4 5">
    <name type="scientific">Caballeronia calidae</name>
    <dbReference type="NCBI Taxonomy" id="1777139"/>
    <lineage>
        <taxon>Bacteria</taxon>
        <taxon>Pseudomonadati</taxon>
        <taxon>Pseudomonadota</taxon>
        <taxon>Betaproteobacteria</taxon>
        <taxon>Burkholderiales</taxon>
        <taxon>Burkholderiaceae</taxon>
        <taxon>Caballeronia</taxon>
    </lineage>
</organism>
<dbReference type="AlphaFoldDB" id="A0A158EHB6"/>
<dbReference type="InterPro" id="IPR056103">
    <property type="entry name" value="DUF7686"/>
</dbReference>
<dbReference type="InterPro" id="IPR056102">
    <property type="entry name" value="DUF7685"/>
</dbReference>
<comment type="caution">
    <text evidence="4">The sequence shown here is derived from an EMBL/GenBank/DDBJ whole genome shotgun (WGS) entry which is preliminary data.</text>
</comment>
<reference evidence="4" key="1">
    <citation type="submission" date="2016-01" db="EMBL/GenBank/DDBJ databases">
        <authorList>
            <person name="Peeters C."/>
        </authorList>
    </citation>
    <scope>NUCLEOTIDE SEQUENCE</scope>
    <source>
        <strain evidence="4">LMG 29321</strain>
    </source>
</reference>
<dbReference type="OrthoDB" id="7601802at2"/>
<evidence type="ECO:0000313" key="5">
    <source>
        <dbReference type="Proteomes" id="UP000071859"/>
    </source>
</evidence>
<protein>
    <submittedName>
        <fullName evidence="4">Uncharacterized protein</fullName>
    </submittedName>
</protein>
<dbReference type="Pfam" id="PF24734">
    <property type="entry name" value="DUF7685"/>
    <property type="match status" value="1"/>
</dbReference>
<dbReference type="Proteomes" id="UP000071859">
    <property type="component" value="Unassembled WGS sequence"/>
</dbReference>